<name>A0A0V7ZF21_9CYAN</name>
<reference evidence="2 4" key="1">
    <citation type="journal article" date="2015" name="Genome Announc.">
        <title>Draft Genome of the Euendolithic (true boring) Cyanobacterium Mastigocoleus testarum strain BC008.</title>
        <authorList>
            <person name="Guida B.S."/>
            <person name="Garcia-Pichel F."/>
        </authorList>
    </citation>
    <scope>NUCLEOTIDE SEQUENCE [LARGE SCALE GENOMIC DNA]</scope>
    <source>
        <strain evidence="2 4">BC008</strain>
    </source>
</reference>
<keyword evidence="4" id="KW-1185">Reference proteome</keyword>
<evidence type="ECO:0000259" key="1">
    <source>
        <dbReference type="Pfam" id="PF09992"/>
    </source>
</evidence>
<dbReference type="EMBL" id="LMTZ01000144">
    <property type="protein sequence ID" value="KST63064.1"/>
    <property type="molecule type" value="Genomic_DNA"/>
</dbReference>
<gene>
    <name evidence="2" type="ORF">BC008_12175</name>
    <name evidence="3" type="ORF">BC008_34720</name>
</gene>
<protein>
    <recommendedName>
        <fullName evidence="1">Phosphodiester glycosidase domain-containing protein</fullName>
    </recommendedName>
</protein>
<evidence type="ECO:0000313" key="4">
    <source>
        <dbReference type="Proteomes" id="UP000053372"/>
    </source>
</evidence>
<dbReference type="InterPro" id="IPR018711">
    <property type="entry name" value="NAGPA"/>
</dbReference>
<proteinExistence type="predicted"/>
<accession>A0A0V7ZF21</accession>
<dbReference type="AlphaFoldDB" id="A0A0V7ZF21"/>
<feature type="domain" description="Phosphodiester glycosidase" evidence="1">
    <location>
        <begin position="155"/>
        <end position="319"/>
    </location>
</feature>
<dbReference type="EMBL" id="LMTZ01000035">
    <property type="protein sequence ID" value="KST69077.1"/>
    <property type="molecule type" value="Genomic_DNA"/>
</dbReference>
<dbReference type="OrthoDB" id="573631at2"/>
<dbReference type="Pfam" id="PF09992">
    <property type="entry name" value="NAGPA"/>
    <property type="match status" value="1"/>
</dbReference>
<organism evidence="2 4">
    <name type="scientific">Mastigocoleus testarum BC008</name>
    <dbReference type="NCBI Taxonomy" id="371196"/>
    <lineage>
        <taxon>Bacteria</taxon>
        <taxon>Bacillati</taxon>
        <taxon>Cyanobacteriota</taxon>
        <taxon>Cyanophyceae</taxon>
        <taxon>Nostocales</taxon>
        <taxon>Hapalosiphonaceae</taxon>
        <taxon>Mastigocoleus</taxon>
    </lineage>
</organism>
<dbReference type="RefSeq" id="WP_027844893.1">
    <property type="nucleotide sequence ID" value="NZ_LMTZ01000035.1"/>
</dbReference>
<dbReference type="Proteomes" id="UP000053372">
    <property type="component" value="Unassembled WGS sequence"/>
</dbReference>
<comment type="caution">
    <text evidence="2">The sequence shown here is derived from an EMBL/GenBank/DDBJ whole genome shotgun (WGS) entry which is preliminary data.</text>
</comment>
<evidence type="ECO:0000313" key="3">
    <source>
        <dbReference type="EMBL" id="KST69077.1"/>
    </source>
</evidence>
<evidence type="ECO:0000313" key="2">
    <source>
        <dbReference type="EMBL" id="KST63064.1"/>
    </source>
</evidence>
<sequence>MFHKKFKISNLGIREFCERYKFRSYNRINWKSRKNKISHQEEQKISLYLFWWKIKFSLIVFSVAHNPISVVAEAKIPSYQKILHQDGVRVYQSLLINYSQSQIQKQEYVTVIDTRKATIKNLTGNITGNNDSKISKKILSNFWQDALARNTASRKVVAMVNGAFFSTNDNPTGIAFGLKTDNNLITYGYAIGKEYPGQIRAFAFRPFSGIAKIQNYTKQLFSHFPEVVGALHPLADKSTQKYLPRTFLGVSDLDNNGTQESVVLYSSNYARQIDAIKVLRDFRCRTIAMLDGGGSTGLIVNGRPLISTNRPIPHAIAVYAVVNSSSN</sequence>